<organism evidence="1 2">
    <name type="scientific">Streptomyces scopuliridis RB72</name>
    <dbReference type="NCBI Taxonomy" id="1440053"/>
    <lineage>
        <taxon>Bacteria</taxon>
        <taxon>Bacillati</taxon>
        <taxon>Actinomycetota</taxon>
        <taxon>Actinomycetes</taxon>
        <taxon>Kitasatosporales</taxon>
        <taxon>Streptomycetaceae</taxon>
        <taxon>Streptomyces</taxon>
    </lineage>
</organism>
<evidence type="ECO:0000313" key="2">
    <source>
        <dbReference type="Proteomes" id="UP000245992"/>
    </source>
</evidence>
<accession>A0A2T7SNH1</accession>
<comment type="caution">
    <text evidence="1">The sequence shown here is derived from an EMBL/GenBank/DDBJ whole genome shotgun (WGS) entry which is preliminary data.</text>
</comment>
<keyword evidence="2" id="KW-1185">Reference proteome</keyword>
<dbReference type="AlphaFoldDB" id="A0A2T7SNH1"/>
<protein>
    <submittedName>
        <fullName evidence="1">Uncharacterized protein</fullName>
    </submittedName>
</protein>
<sequence>MHTATAPITLEFWKEGRAYERRAGYRGASPEFGEIVLTCPLPRQSTVPIQCA</sequence>
<gene>
    <name evidence="1" type="ORF">Y717_11920</name>
</gene>
<reference evidence="1 2" key="1">
    <citation type="submission" date="2013-12" db="EMBL/GenBank/DDBJ databases">
        <title>Annotated genome of Streptomyces scopuliridis.</title>
        <authorList>
            <person name="Olson J.B."/>
        </authorList>
    </citation>
    <scope>NUCLEOTIDE SEQUENCE [LARGE SCALE GENOMIC DNA]</scope>
    <source>
        <strain evidence="1 2">RB72</strain>
    </source>
</reference>
<dbReference type="Proteomes" id="UP000245992">
    <property type="component" value="Unassembled WGS sequence"/>
</dbReference>
<proteinExistence type="predicted"/>
<evidence type="ECO:0000313" key="1">
    <source>
        <dbReference type="EMBL" id="PVE04448.1"/>
    </source>
</evidence>
<name>A0A2T7SNH1_9ACTN</name>
<dbReference type="EMBL" id="AZSP01000389">
    <property type="protein sequence ID" value="PVE04448.1"/>
    <property type="molecule type" value="Genomic_DNA"/>
</dbReference>